<dbReference type="EMBL" id="JAPCID010000007">
    <property type="protein sequence ID" value="MDA0136936.1"/>
    <property type="molecule type" value="Genomic_DNA"/>
</dbReference>
<keyword evidence="1" id="KW-0812">Transmembrane</keyword>
<proteinExistence type="predicted"/>
<organism evidence="2 3">
    <name type="scientific">Solirubrobacter deserti</name>
    <dbReference type="NCBI Taxonomy" id="2282478"/>
    <lineage>
        <taxon>Bacteria</taxon>
        <taxon>Bacillati</taxon>
        <taxon>Actinomycetota</taxon>
        <taxon>Thermoleophilia</taxon>
        <taxon>Solirubrobacterales</taxon>
        <taxon>Solirubrobacteraceae</taxon>
        <taxon>Solirubrobacter</taxon>
    </lineage>
</organism>
<evidence type="ECO:0000256" key="1">
    <source>
        <dbReference type="SAM" id="Phobius"/>
    </source>
</evidence>
<accession>A0ABT4REG2</accession>
<name>A0ABT4REG2_9ACTN</name>
<comment type="caution">
    <text evidence="2">The sequence shown here is derived from an EMBL/GenBank/DDBJ whole genome shotgun (WGS) entry which is preliminary data.</text>
</comment>
<feature type="transmembrane region" description="Helical" evidence="1">
    <location>
        <begin position="20"/>
        <end position="40"/>
    </location>
</feature>
<dbReference type="RefSeq" id="WP_202956103.1">
    <property type="nucleotide sequence ID" value="NZ_JAPCID010000007.1"/>
</dbReference>
<evidence type="ECO:0000313" key="3">
    <source>
        <dbReference type="Proteomes" id="UP001147700"/>
    </source>
</evidence>
<reference evidence="2" key="1">
    <citation type="submission" date="2022-10" db="EMBL/GenBank/DDBJ databases">
        <title>The WGS of Solirubrobacter sp. CPCC 204708.</title>
        <authorList>
            <person name="Jiang Z."/>
        </authorList>
    </citation>
    <scope>NUCLEOTIDE SEQUENCE</scope>
    <source>
        <strain evidence="2">CPCC 204708</strain>
    </source>
</reference>
<keyword evidence="1" id="KW-0472">Membrane</keyword>
<feature type="transmembrane region" description="Helical" evidence="1">
    <location>
        <begin position="52"/>
        <end position="72"/>
    </location>
</feature>
<gene>
    <name evidence="2" type="ORF">OJ962_05450</name>
</gene>
<keyword evidence="1" id="KW-1133">Transmembrane helix</keyword>
<protein>
    <submittedName>
        <fullName evidence="2">Uncharacterized protein</fullName>
    </submittedName>
</protein>
<dbReference type="Proteomes" id="UP001147700">
    <property type="component" value="Unassembled WGS sequence"/>
</dbReference>
<keyword evidence="3" id="KW-1185">Reference proteome</keyword>
<evidence type="ECO:0000313" key="2">
    <source>
        <dbReference type="EMBL" id="MDA0136936.1"/>
    </source>
</evidence>
<sequence>MLATVLFAAEVAEEEVSKAPFYISAGVLVTFAVLLSVVGIARHATFPPSKVVGNGLILLTVILVAVTAYTSVITG</sequence>